<dbReference type="EMBL" id="CP022196">
    <property type="protein sequence ID" value="ATG46762.1"/>
    <property type="molecule type" value="Genomic_DNA"/>
</dbReference>
<feature type="region of interest" description="Disordered" evidence="1">
    <location>
        <begin position="1"/>
        <end position="20"/>
    </location>
</feature>
<dbReference type="Proteomes" id="UP000217935">
    <property type="component" value="Chromosome"/>
</dbReference>
<feature type="domain" description="Putative zinc ribbon" evidence="2">
    <location>
        <begin position="3"/>
        <end position="82"/>
    </location>
</feature>
<name>A0A291G9P1_9RHOB</name>
<dbReference type="Pfam" id="PF12674">
    <property type="entry name" value="Zn_ribbon_2"/>
    <property type="match status" value="1"/>
</dbReference>
<proteinExistence type="predicted"/>
<dbReference type="KEGG" id="ceh:CEW89_03820"/>
<reference evidence="3 4" key="1">
    <citation type="submission" date="2017-06" db="EMBL/GenBank/DDBJ databases">
        <title>Celeribacter sp. TSPH2 complete genome sequence.</title>
        <authorList>
            <person name="Woo J.-H."/>
            <person name="Kim H.-S."/>
        </authorList>
    </citation>
    <scope>NUCLEOTIDE SEQUENCE [LARGE SCALE GENOMIC DNA]</scope>
    <source>
        <strain evidence="3 4">TSPH2</strain>
    </source>
</reference>
<sequence length="85" mass="9472">MKFCQSCGMPLSQDPLGGGRNADGTRSDHFCSFCYLDGAFVDPDMTAQDMQTLCSGKLRDHGTLALLAWLKTRHIPHLERWRDAA</sequence>
<keyword evidence="4" id="KW-1185">Reference proteome</keyword>
<evidence type="ECO:0000313" key="4">
    <source>
        <dbReference type="Proteomes" id="UP000217935"/>
    </source>
</evidence>
<gene>
    <name evidence="3" type="ORF">CEW89_03820</name>
</gene>
<dbReference type="InterPro" id="IPR025868">
    <property type="entry name" value="Zn_ribbon_dom_put"/>
</dbReference>
<organism evidence="3 4">
    <name type="scientific">Celeribacter ethanolicus</name>
    <dbReference type="NCBI Taxonomy" id="1758178"/>
    <lineage>
        <taxon>Bacteria</taxon>
        <taxon>Pseudomonadati</taxon>
        <taxon>Pseudomonadota</taxon>
        <taxon>Alphaproteobacteria</taxon>
        <taxon>Rhodobacterales</taxon>
        <taxon>Roseobacteraceae</taxon>
        <taxon>Celeribacter</taxon>
    </lineage>
</organism>
<evidence type="ECO:0000256" key="1">
    <source>
        <dbReference type="SAM" id="MobiDB-lite"/>
    </source>
</evidence>
<evidence type="ECO:0000313" key="3">
    <source>
        <dbReference type="EMBL" id="ATG46762.1"/>
    </source>
</evidence>
<dbReference type="OrthoDB" id="9801008at2"/>
<evidence type="ECO:0000259" key="2">
    <source>
        <dbReference type="Pfam" id="PF12674"/>
    </source>
</evidence>
<accession>A0A291G9P1</accession>
<dbReference type="AlphaFoldDB" id="A0A291G9P1"/>
<protein>
    <recommendedName>
        <fullName evidence="2">Putative zinc ribbon domain-containing protein</fullName>
    </recommendedName>
</protein>